<dbReference type="Proteomes" id="UP000005239">
    <property type="component" value="Unassembled WGS sequence"/>
</dbReference>
<organism evidence="8 9">
    <name type="scientific">Pristionchus pacificus</name>
    <name type="common">Parasitic nematode worm</name>
    <dbReference type="NCBI Taxonomy" id="54126"/>
    <lineage>
        <taxon>Eukaryota</taxon>
        <taxon>Metazoa</taxon>
        <taxon>Ecdysozoa</taxon>
        <taxon>Nematoda</taxon>
        <taxon>Chromadorea</taxon>
        <taxon>Rhabditida</taxon>
        <taxon>Rhabditina</taxon>
        <taxon>Diplogasteromorpha</taxon>
        <taxon>Diplogasteroidea</taxon>
        <taxon>Neodiplogasteridae</taxon>
        <taxon>Pristionchus</taxon>
    </lineage>
</organism>
<keyword evidence="3 7" id="KW-1133">Transmembrane helix</keyword>
<dbReference type="Gene3D" id="1.10.720.40">
    <property type="match status" value="1"/>
</dbReference>
<evidence type="ECO:0000256" key="3">
    <source>
        <dbReference type="ARBA" id="ARBA00022989"/>
    </source>
</evidence>
<dbReference type="InterPro" id="IPR003887">
    <property type="entry name" value="LEM_dom"/>
</dbReference>
<feature type="region of interest" description="Disordered" evidence="6">
    <location>
        <begin position="41"/>
        <end position="234"/>
    </location>
</feature>
<keyword evidence="2 7" id="KW-0812">Transmembrane</keyword>
<dbReference type="SUPFAM" id="SSF63451">
    <property type="entry name" value="LEM domain"/>
    <property type="match status" value="1"/>
</dbReference>
<evidence type="ECO:0000256" key="6">
    <source>
        <dbReference type="SAM" id="MobiDB-lite"/>
    </source>
</evidence>
<protein>
    <submittedName>
        <fullName evidence="8">Lem-2</fullName>
    </submittedName>
</protein>
<keyword evidence="9" id="KW-1185">Reference proteome</keyword>
<dbReference type="AlphaFoldDB" id="A0A2A6BEB6"/>
<dbReference type="GO" id="GO:0030514">
    <property type="term" value="P:negative regulation of BMP signaling pathway"/>
    <property type="evidence" value="ECO:0000318"/>
    <property type="project" value="GO_Central"/>
</dbReference>
<dbReference type="GO" id="GO:0006998">
    <property type="term" value="P:nuclear envelope organization"/>
    <property type="evidence" value="ECO:0000318"/>
    <property type="project" value="GO_Central"/>
</dbReference>
<dbReference type="GO" id="GO:0005637">
    <property type="term" value="C:nuclear inner membrane"/>
    <property type="evidence" value="ECO:0007669"/>
    <property type="project" value="UniProtKB-SubCell"/>
</dbReference>
<keyword evidence="4 7" id="KW-0472">Membrane</keyword>
<feature type="transmembrane region" description="Helical" evidence="7">
    <location>
        <begin position="304"/>
        <end position="322"/>
    </location>
</feature>
<feature type="compositionally biased region" description="Low complexity" evidence="6">
    <location>
        <begin position="209"/>
        <end position="226"/>
    </location>
</feature>
<dbReference type="SMART" id="SM00540">
    <property type="entry name" value="LEM"/>
    <property type="match status" value="1"/>
</dbReference>
<evidence type="ECO:0000313" key="9">
    <source>
        <dbReference type="Proteomes" id="UP000005239"/>
    </source>
</evidence>
<evidence type="ECO:0000256" key="1">
    <source>
        <dbReference type="ARBA" id="ARBA00004473"/>
    </source>
</evidence>
<evidence type="ECO:0000256" key="7">
    <source>
        <dbReference type="SAM" id="Phobius"/>
    </source>
</evidence>
<dbReference type="PANTHER" id="PTHR13428:SF12">
    <property type="entry name" value="INNER NUCLEAR MEMBRANE PROTEIN MAN1"/>
    <property type="match status" value="1"/>
</dbReference>
<dbReference type="GO" id="GO:0031490">
    <property type="term" value="F:chromatin DNA binding"/>
    <property type="evidence" value="ECO:0000318"/>
    <property type="project" value="GO_Central"/>
</dbReference>
<sequence>MDIAQLSDAQLRDELKQFGIVVGPVVGTTRIVYEKKLVAARKKGVPTPAAPPKSPAAVPARKTSTPSVSTKNTTPSRTPSASRSTSRRKAPTTRSESEERSDTETESLTPSRVKSVVASTPKKKEKVVTPPAKPTPTYPIPGLNTTMTRFNSSADKPGHTPPRSKVAPKTPSIKPNLNVSSYSASRSRSMLEPEPATSGDESDDHEETSGVLSPSSSSFLSSFGSGQRKSMRSPVYSAMDSMKSKAESSFNFLRKKPTLDFDDAPLSSYDMQVGGRHTRVIKDHKTGKMKVSQSVETAYDVSRILIIILSLFLILLLGAYLFTAKKEVIVGSVKTVVGAAQDTVFFVYNYAIFPAILIALSAVIVVTVYWVYMRRKAALIDEEEALYELIDKITDNVRESYERGEDSISIPHVRDQLFPPAKRRGTELARWDRAVSFVNEKESRIVTEAVYRRGVEVPSWKWIGAEKKQGWRGSAYSSSHEVNPITNCLKVRNMLQEHSFEEEKEEVIAELYAKVKPIIPMRVETVNEKREPCLFIKLRSKEEAGKVFNLLHSQWFNDSKVIYFSPPQSQLILVKFVSEKRFDEKISSIGVIIY</sequence>
<accession>A0A2A6BEB6</accession>
<feature type="compositionally biased region" description="Low complexity" evidence="6">
    <location>
        <begin position="73"/>
        <end position="84"/>
    </location>
</feature>
<dbReference type="InterPro" id="IPR041885">
    <property type="entry name" value="MAN1_winged_helix_dom"/>
</dbReference>
<dbReference type="PROSITE" id="PS50954">
    <property type="entry name" value="LEM"/>
    <property type="match status" value="1"/>
</dbReference>
<dbReference type="InterPro" id="IPR011015">
    <property type="entry name" value="LEM/LEM-like_dom_sf"/>
</dbReference>
<dbReference type="InterPro" id="IPR052277">
    <property type="entry name" value="INM_ESCRT-Associated"/>
</dbReference>
<feature type="compositionally biased region" description="Polar residues" evidence="6">
    <location>
        <begin position="62"/>
        <end position="72"/>
    </location>
</feature>
<dbReference type="Gene3D" id="3.30.70.330">
    <property type="match status" value="1"/>
</dbReference>
<dbReference type="Gene3D" id="1.10.10.1180">
    <property type="entry name" value="MAN1, winged-helix domain"/>
    <property type="match status" value="1"/>
</dbReference>
<dbReference type="InterPro" id="IPR012677">
    <property type="entry name" value="Nucleotide-bd_a/b_plait_sf"/>
</dbReference>
<reference evidence="8" key="2">
    <citation type="submission" date="2022-06" db="UniProtKB">
        <authorList>
            <consortium name="EnsemblMetazoa"/>
        </authorList>
    </citation>
    <scope>IDENTIFICATION</scope>
    <source>
        <strain evidence="8">PS312</strain>
    </source>
</reference>
<name>A0A2A6BEB6_PRIPA</name>
<dbReference type="Pfam" id="PF03020">
    <property type="entry name" value="LEM"/>
    <property type="match status" value="1"/>
</dbReference>
<feature type="compositionally biased region" description="Polar residues" evidence="6">
    <location>
        <begin position="143"/>
        <end position="154"/>
    </location>
</feature>
<dbReference type="PANTHER" id="PTHR13428">
    <property type="entry name" value="INNER NUCLEAR MEMBRANE PROTEIN MAN1 LEM DOMAIN CONTAINING PROTEIN"/>
    <property type="match status" value="1"/>
</dbReference>
<dbReference type="CDD" id="cd12934">
    <property type="entry name" value="LEM"/>
    <property type="match status" value="1"/>
</dbReference>
<evidence type="ECO:0000256" key="4">
    <source>
        <dbReference type="ARBA" id="ARBA00023136"/>
    </source>
</evidence>
<reference evidence="9" key="1">
    <citation type="journal article" date="2008" name="Nat. Genet.">
        <title>The Pristionchus pacificus genome provides a unique perspective on nematode lifestyle and parasitism.</title>
        <authorList>
            <person name="Dieterich C."/>
            <person name="Clifton S.W."/>
            <person name="Schuster L.N."/>
            <person name="Chinwalla A."/>
            <person name="Delehaunty K."/>
            <person name="Dinkelacker I."/>
            <person name="Fulton L."/>
            <person name="Fulton R."/>
            <person name="Godfrey J."/>
            <person name="Minx P."/>
            <person name="Mitreva M."/>
            <person name="Roeseler W."/>
            <person name="Tian H."/>
            <person name="Witte H."/>
            <person name="Yang S.P."/>
            <person name="Wilson R.K."/>
            <person name="Sommer R.J."/>
        </authorList>
    </citation>
    <scope>NUCLEOTIDE SEQUENCE [LARGE SCALE GENOMIC DNA]</scope>
    <source>
        <strain evidence="9">PS312</strain>
    </source>
</reference>
<dbReference type="EnsemblMetazoa" id="PPA04255.1">
    <property type="protein sequence ID" value="PPA04255.1"/>
    <property type="gene ID" value="WBGene00093809"/>
</dbReference>
<dbReference type="FunFam" id="1.10.720.40:FF:000001">
    <property type="entry name" value="LEM domain containing 2, isoform CRA_a"/>
    <property type="match status" value="1"/>
</dbReference>
<dbReference type="OrthoDB" id="118234at2759"/>
<comment type="subcellular location">
    <subcellularLocation>
        <location evidence="1">Nucleus inner membrane</location>
        <topology evidence="1">Multi-pass membrane protein</topology>
    </subcellularLocation>
</comment>
<keyword evidence="5" id="KW-0539">Nucleus</keyword>
<feature type="transmembrane region" description="Helical" evidence="7">
    <location>
        <begin position="351"/>
        <end position="372"/>
    </location>
</feature>
<gene>
    <name evidence="8" type="primary">WBGene00093809</name>
</gene>
<proteinExistence type="predicted"/>
<evidence type="ECO:0000313" key="8">
    <source>
        <dbReference type="EnsemblMetazoa" id="PPA04255.1"/>
    </source>
</evidence>
<accession>A0A8R1U5J2</accession>
<evidence type="ECO:0000256" key="2">
    <source>
        <dbReference type="ARBA" id="ARBA00022692"/>
    </source>
</evidence>
<evidence type="ECO:0000256" key="5">
    <source>
        <dbReference type="ARBA" id="ARBA00023242"/>
    </source>
</evidence>